<dbReference type="Proteomes" id="UP000275925">
    <property type="component" value="Unassembled WGS sequence"/>
</dbReference>
<evidence type="ECO:0000313" key="4">
    <source>
        <dbReference type="Proteomes" id="UP000275925"/>
    </source>
</evidence>
<feature type="transmembrane region" description="Helical" evidence="1">
    <location>
        <begin position="225"/>
        <end position="244"/>
    </location>
</feature>
<accession>A0A388TEP5</accession>
<gene>
    <name evidence="3" type="ORF">NO2_0170</name>
</gene>
<name>A0A388TEP5_9BACT</name>
<keyword evidence="1" id="KW-0472">Membrane</keyword>
<feature type="transmembrane region" description="Helical" evidence="1">
    <location>
        <begin position="421"/>
        <end position="439"/>
    </location>
</feature>
<feature type="transmembrane region" description="Helical" evidence="1">
    <location>
        <begin position="393"/>
        <end position="409"/>
    </location>
</feature>
<evidence type="ECO:0000313" key="3">
    <source>
        <dbReference type="EMBL" id="GBR75501.1"/>
    </source>
</evidence>
<keyword evidence="4" id="KW-1185">Reference proteome</keyword>
<feature type="transmembrane region" description="Helical" evidence="1">
    <location>
        <begin position="297"/>
        <end position="316"/>
    </location>
</feature>
<dbReference type="EMBL" id="BGZO01000003">
    <property type="protein sequence ID" value="GBR75501.1"/>
    <property type="molecule type" value="Genomic_DNA"/>
</dbReference>
<evidence type="ECO:0000259" key="2">
    <source>
        <dbReference type="Pfam" id="PF13231"/>
    </source>
</evidence>
<evidence type="ECO:0000256" key="1">
    <source>
        <dbReference type="SAM" id="Phobius"/>
    </source>
</evidence>
<feature type="transmembrane region" description="Helical" evidence="1">
    <location>
        <begin position="368"/>
        <end position="387"/>
    </location>
</feature>
<feature type="transmembrane region" description="Helical" evidence="1">
    <location>
        <begin position="198"/>
        <end position="218"/>
    </location>
</feature>
<feature type="domain" description="Glycosyltransferase RgtA/B/C/D-like" evidence="2">
    <location>
        <begin position="163"/>
        <end position="307"/>
    </location>
</feature>
<sequence>MRVGIYAGNNLSLSLYKKCFAITWLVGCFLLIFPSRIFIIKYVEVLFLHRMLEMPWLWHGLLISCGLGGVLIFILLQFLTILFKDRISSKANKLALLVFGVIQILIVCLILYKANWVFGDDHMFISTTAIGKYFGLDSLSGGRFYPLGHFHFNLLVWIANILKIKNAISVVPHFILIVFFYLLTASGLYLLFREICGDRLNLIAVFFAAVFPLLVSAFQVVFMELIYPESIVIPLLIFLLYLLYKGQITDKTKYYIGAGIVAVYVLYCKEPISGSFLVVALTNLIFCFKEQTTKERVFHFLLLINTVLYLGLYYFLVFRDTTSFYNVGRVNFDTAFFLPFFNPIYIMGFILALARVFYVLVRNDKAHLYYDSFLFAGVAYLFAYILLRLNGDYYLLPAVILFLPSLVYWTKYLYVKKRNIALLWLILLILICGLNYRWVVKGVINILQERRTFVPYVRGLCGLHEKREFIWYESDKTLDDNKFSQVVRDYQKYVFNVFLNYVMVDKAMDDFFLVTRDISFLSRNDIVFFYSNQNNQGSPMPINYLAEQGFELYADLYGVQIYAQE</sequence>
<keyword evidence="1" id="KW-0812">Transmembrane</keyword>
<dbReference type="AlphaFoldDB" id="A0A388TEP5"/>
<proteinExistence type="predicted"/>
<feature type="transmembrane region" description="Helical" evidence="1">
    <location>
        <begin position="174"/>
        <end position="192"/>
    </location>
</feature>
<feature type="transmembrane region" description="Helical" evidence="1">
    <location>
        <begin position="94"/>
        <end position="114"/>
    </location>
</feature>
<dbReference type="Pfam" id="PF13231">
    <property type="entry name" value="PMT_2"/>
    <property type="match status" value="1"/>
</dbReference>
<feature type="transmembrane region" description="Helical" evidence="1">
    <location>
        <begin position="336"/>
        <end position="361"/>
    </location>
</feature>
<reference evidence="3 4" key="1">
    <citation type="journal article" date="2019" name="ISME J.">
        <title>Genome analyses of uncultured TG2/ZB3 bacteria in 'Margulisbacteria' specifically attached to ectosymbiotic spirochetes of protists in the termite gut.</title>
        <authorList>
            <person name="Utami Y.D."/>
            <person name="Kuwahara H."/>
            <person name="Igai K."/>
            <person name="Murakami T."/>
            <person name="Sugaya K."/>
            <person name="Morikawa T."/>
            <person name="Nagura Y."/>
            <person name="Yuki M."/>
            <person name="Deevong P."/>
            <person name="Inoue T."/>
            <person name="Kihara K."/>
            <person name="Lo N."/>
            <person name="Yamada A."/>
            <person name="Ohkuma M."/>
            <person name="Hongoh Y."/>
        </authorList>
    </citation>
    <scope>NUCLEOTIDE SEQUENCE [LARGE SCALE GENOMIC DNA]</scope>
    <source>
        <strain evidence="3">NkOx7-02</strain>
    </source>
</reference>
<dbReference type="InterPro" id="IPR038731">
    <property type="entry name" value="RgtA/B/C-like"/>
</dbReference>
<feature type="transmembrane region" description="Helical" evidence="1">
    <location>
        <begin position="21"/>
        <end position="40"/>
    </location>
</feature>
<comment type="caution">
    <text evidence="3">The sequence shown here is derived from an EMBL/GenBank/DDBJ whole genome shotgun (WGS) entry which is preliminary data.</text>
</comment>
<organism evidence="3 4">
    <name type="scientific">Candidatus Termititenax persephonae</name>
    <dbReference type="NCBI Taxonomy" id="2218525"/>
    <lineage>
        <taxon>Bacteria</taxon>
        <taxon>Bacillati</taxon>
        <taxon>Candidatus Margulisiibacteriota</taxon>
        <taxon>Candidatus Termititenacia</taxon>
        <taxon>Candidatus Termititenacales</taxon>
        <taxon>Candidatus Termititenacaceae</taxon>
        <taxon>Candidatus Termititenax</taxon>
    </lineage>
</organism>
<keyword evidence="1" id="KW-1133">Transmembrane helix</keyword>
<feature type="transmembrane region" description="Helical" evidence="1">
    <location>
        <begin position="60"/>
        <end position="82"/>
    </location>
</feature>
<protein>
    <recommendedName>
        <fullName evidence="2">Glycosyltransferase RgtA/B/C/D-like domain-containing protein</fullName>
    </recommendedName>
</protein>